<dbReference type="EMBL" id="GL883007">
    <property type="protein sequence ID" value="EGG24084.1"/>
    <property type="molecule type" value="Genomic_DNA"/>
</dbReference>
<organism evidence="2 3">
    <name type="scientific">Cavenderia fasciculata</name>
    <name type="common">Slime mold</name>
    <name type="synonym">Dictyostelium fasciculatum</name>
    <dbReference type="NCBI Taxonomy" id="261658"/>
    <lineage>
        <taxon>Eukaryota</taxon>
        <taxon>Amoebozoa</taxon>
        <taxon>Evosea</taxon>
        <taxon>Eumycetozoa</taxon>
        <taxon>Dictyostelia</taxon>
        <taxon>Acytosteliales</taxon>
        <taxon>Cavenderiaceae</taxon>
        <taxon>Cavenderia</taxon>
    </lineage>
</organism>
<evidence type="ECO:0000313" key="2">
    <source>
        <dbReference type="EMBL" id="EGG24084.1"/>
    </source>
</evidence>
<dbReference type="GeneID" id="14876133"/>
<sequence length="339" mass="38410">MNQQLAIVGNIHKRFNTFNNVCPICGVSYKNRKAMFTAHLVHCSYTLIKEMNQESLLMQLINQDNSSSASSSSSSSTDIYLQKKRKRDQDDNQENMEQEDEDEESNDRAVVKVPYNHDDDDDDDENDQMTIEYFESRMNAQHCLGVYCKKDMSLETDHHLSISVGSQVFGLCTIGTHGHGKEKETLMAIENLVEWAIEDWDASGGSQVTVTCGEGLPTVVVAGVNKELCCKKTSKCVPITIHFPILGKEYQGHSFNIRFCQPKCLITAIQDTKTMLKWRSMLDDKLELDDENNNNQNNNNNNELIISNNCKKKKGRGRPKGAKDKTKRKSKLQEQDGVE</sequence>
<feature type="compositionally biased region" description="Low complexity" evidence="1">
    <location>
        <begin position="66"/>
        <end position="76"/>
    </location>
</feature>
<dbReference type="KEGG" id="dfa:DFA_06223"/>
<feature type="region of interest" description="Disordered" evidence="1">
    <location>
        <begin position="289"/>
        <end position="339"/>
    </location>
</feature>
<dbReference type="AlphaFoldDB" id="F4PKG0"/>
<feature type="compositionally biased region" description="Basic residues" evidence="1">
    <location>
        <begin position="310"/>
        <end position="330"/>
    </location>
</feature>
<feature type="region of interest" description="Disordered" evidence="1">
    <location>
        <begin position="65"/>
        <end position="126"/>
    </location>
</feature>
<keyword evidence="3" id="KW-1185">Reference proteome</keyword>
<reference evidence="3" key="1">
    <citation type="journal article" date="2011" name="Genome Res.">
        <title>Phylogeny-wide analysis of social amoeba genomes highlights ancient origins for complex intercellular communication.</title>
        <authorList>
            <person name="Heidel A.J."/>
            <person name="Lawal H.M."/>
            <person name="Felder M."/>
            <person name="Schilde C."/>
            <person name="Helps N.R."/>
            <person name="Tunggal B."/>
            <person name="Rivero F."/>
            <person name="John U."/>
            <person name="Schleicher M."/>
            <person name="Eichinger L."/>
            <person name="Platzer M."/>
            <person name="Noegel A.A."/>
            <person name="Schaap P."/>
            <person name="Gloeckner G."/>
        </authorList>
    </citation>
    <scope>NUCLEOTIDE SEQUENCE [LARGE SCALE GENOMIC DNA]</scope>
    <source>
        <strain evidence="3">SH3</strain>
    </source>
</reference>
<evidence type="ECO:0000256" key="1">
    <source>
        <dbReference type="SAM" id="MobiDB-lite"/>
    </source>
</evidence>
<evidence type="ECO:0000313" key="3">
    <source>
        <dbReference type="Proteomes" id="UP000007797"/>
    </source>
</evidence>
<feature type="compositionally biased region" description="Acidic residues" evidence="1">
    <location>
        <begin position="91"/>
        <end position="105"/>
    </location>
</feature>
<dbReference type="Proteomes" id="UP000007797">
    <property type="component" value="Unassembled WGS sequence"/>
</dbReference>
<accession>F4PKG0</accession>
<gene>
    <name evidence="2" type="ORF">DFA_06223</name>
</gene>
<name>F4PKG0_CACFS</name>
<feature type="compositionally biased region" description="Low complexity" evidence="1">
    <location>
        <begin position="293"/>
        <end position="309"/>
    </location>
</feature>
<dbReference type="RefSeq" id="XP_004361935.1">
    <property type="nucleotide sequence ID" value="XM_004361878.1"/>
</dbReference>
<proteinExistence type="predicted"/>
<protein>
    <submittedName>
        <fullName evidence="2">Uncharacterized protein</fullName>
    </submittedName>
</protein>